<keyword evidence="6" id="KW-0677">Repeat</keyword>
<feature type="compositionally biased region" description="Polar residues" evidence="17">
    <location>
        <begin position="60"/>
        <end position="69"/>
    </location>
</feature>
<dbReference type="GO" id="GO:0006281">
    <property type="term" value="P:DNA repair"/>
    <property type="evidence" value="ECO:0007669"/>
    <property type="project" value="UniProtKB-KW"/>
</dbReference>
<dbReference type="GO" id="GO:0008270">
    <property type="term" value="F:zinc ion binding"/>
    <property type="evidence" value="ECO:0007669"/>
    <property type="project" value="UniProtKB-KW"/>
</dbReference>
<protein>
    <recommendedName>
        <fullName evidence="14">Structure-specific endonuclease subunit SLX4</fullName>
    </recommendedName>
    <alternativeName>
        <fullName evidence="16">BTB/POZ domain-containing protein 12</fullName>
    </alternativeName>
</protein>
<feature type="compositionally biased region" description="Basic and acidic residues" evidence="17">
    <location>
        <begin position="24"/>
        <end position="36"/>
    </location>
</feature>
<keyword evidence="4" id="KW-0597">Phosphoprotein</keyword>
<dbReference type="GO" id="GO:0090656">
    <property type="term" value="P:t-circle formation"/>
    <property type="evidence" value="ECO:0007669"/>
    <property type="project" value="UniProtKB-ARBA"/>
</dbReference>
<dbReference type="InterPro" id="IPR011333">
    <property type="entry name" value="SKP1/BTB/POZ_sf"/>
</dbReference>
<evidence type="ECO:0000259" key="18">
    <source>
        <dbReference type="PROSITE" id="PS50097"/>
    </source>
</evidence>
<dbReference type="FunFam" id="3.30.710.10:FF:000116">
    <property type="entry name" value="SLX4 structure-specific endonuclease subunit"/>
    <property type="match status" value="1"/>
</dbReference>
<organism evidence="19 20">
    <name type="scientific">Labrus bergylta</name>
    <name type="common">ballan wrasse</name>
    <dbReference type="NCBI Taxonomy" id="56723"/>
    <lineage>
        <taxon>Eukaryota</taxon>
        <taxon>Metazoa</taxon>
        <taxon>Chordata</taxon>
        <taxon>Craniata</taxon>
        <taxon>Vertebrata</taxon>
        <taxon>Euteleostomi</taxon>
        <taxon>Actinopterygii</taxon>
        <taxon>Neopterygii</taxon>
        <taxon>Teleostei</taxon>
        <taxon>Neoteleostei</taxon>
        <taxon>Acanthomorphata</taxon>
        <taxon>Eupercaria</taxon>
        <taxon>Labriformes</taxon>
        <taxon>Labridae</taxon>
        <taxon>Labrus</taxon>
    </lineage>
</organism>
<dbReference type="Ensembl" id="ENSLBET00000019884.1">
    <property type="protein sequence ID" value="ENSLBEP00000018855.1"/>
    <property type="gene ID" value="ENSLBEG00000014478.1"/>
</dbReference>
<dbReference type="InterPro" id="IPR000210">
    <property type="entry name" value="BTB/POZ_dom"/>
</dbReference>
<feature type="domain" description="BTB" evidence="18">
    <location>
        <begin position="511"/>
        <end position="585"/>
    </location>
</feature>
<evidence type="ECO:0000256" key="9">
    <source>
        <dbReference type="ARBA" id="ARBA00022833"/>
    </source>
</evidence>
<reference evidence="19" key="1">
    <citation type="submission" date="2025-08" db="UniProtKB">
        <authorList>
            <consortium name="Ensembl"/>
        </authorList>
    </citation>
    <scope>IDENTIFICATION</scope>
</reference>
<dbReference type="Pfam" id="PF09494">
    <property type="entry name" value="Slx4"/>
    <property type="match status" value="1"/>
</dbReference>
<feature type="compositionally biased region" description="Polar residues" evidence="17">
    <location>
        <begin position="869"/>
        <end position="897"/>
    </location>
</feature>
<evidence type="ECO:0000256" key="16">
    <source>
        <dbReference type="ARBA" id="ARBA00076095"/>
    </source>
</evidence>
<evidence type="ECO:0000256" key="1">
    <source>
        <dbReference type="ARBA" id="ARBA00004123"/>
    </source>
</evidence>
<evidence type="ECO:0000256" key="13">
    <source>
        <dbReference type="ARBA" id="ARBA00023242"/>
    </source>
</evidence>
<evidence type="ECO:0000256" key="15">
    <source>
        <dbReference type="ARBA" id="ARBA00064578"/>
    </source>
</evidence>
<evidence type="ECO:0000256" key="7">
    <source>
        <dbReference type="ARBA" id="ARBA00022763"/>
    </source>
</evidence>
<comment type="subcellular location">
    <subcellularLocation>
        <location evidence="1">Nucleus</location>
    </subcellularLocation>
</comment>
<keyword evidence="7" id="KW-0227">DNA damage</keyword>
<evidence type="ECO:0000256" key="3">
    <source>
        <dbReference type="ARBA" id="ARBA00022499"/>
    </source>
</evidence>
<dbReference type="AlphaFoldDB" id="A0A3Q3MEW4"/>
<feature type="compositionally biased region" description="Basic residues" evidence="17">
    <location>
        <begin position="1176"/>
        <end position="1195"/>
    </location>
</feature>
<keyword evidence="9" id="KW-0862">Zinc</keyword>
<evidence type="ECO:0000256" key="17">
    <source>
        <dbReference type="SAM" id="MobiDB-lite"/>
    </source>
</evidence>
<keyword evidence="5" id="KW-0479">Metal-binding</keyword>
<dbReference type="InParanoid" id="A0A3Q3MEW4"/>
<evidence type="ECO:0000256" key="6">
    <source>
        <dbReference type="ARBA" id="ARBA00022737"/>
    </source>
</evidence>
<dbReference type="PANTHER" id="PTHR21541:SF3">
    <property type="entry name" value="STRUCTURE-SPECIFIC ENDONUCLEASE SUBUNIT SLX4"/>
    <property type="match status" value="1"/>
</dbReference>
<evidence type="ECO:0000256" key="10">
    <source>
        <dbReference type="ARBA" id="ARBA00022843"/>
    </source>
</evidence>
<dbReference type="PANTHER" id="PTHR21541">
    <property type="entry name" value="BTB POZ DOMAIN CONTAINING 12"/>
    <property type="match status" value="1"/>
</dbReference>
<feature type="compositionally biased region" description="Basic and acidic residues" evidence="17">
    <location>
        <begin position="70"/>
        <end position="84"/>
    </location>
</feature>
<dbReference type="PROSITE" id="PS50097">
    <property type="entry name" value="BTB"/>
    <property type="match status" value="1"/>
</dbReference>
<keyword evidence="11" id="KW-0233">DNA recombination</keyword>
<evidence type="ECO:0000256" key="2">
    <source>
        <dbReference type="ARBA" id="ARBA00006661"/>
    </source>
</evidence>
<proteinExistence type="inferred from homology"/>
<dbReference type="Gene3D" id="3.30.710.10">
    <property type="entry name" value="Potassium Channel Kv1.1, Chain A"/>
    <property type="match status" value="1"/>
</dbReference>
<keyword evidence="3" id="KW-1017">Isopeptide bond</keyword>
<dbReference type="SUPFAM" id="SSF54695">
    <property type="entry name" value="POZ domain"/>
    <property type="match status" value="1"/>
</dbReference>
<evidence type="ECO:0000256" key="8">
    <source>
        <dbReference type="ARBA" id="ARBA00022771"/>
    </source>
</evidence>
<feature type="compositionally biased region" description="Low complexity" evidence="17">
    <location>
        <begin position="1026"/>
        <end position="1037"/>
    </location>
</feature>
<comment type="similarity">
    <text evidence="2">Belongs to the SLX4 family.</text>
</comment>
<dbReference type="GeneTree" id="ENSGT00390000014091"/>
<keyword evidence="13" id="KW-0539">Nucleus</keyword>
<evidence type="ECO:0000256" key="5">
    <source>
        <dbReference type="ARBA" id="ARBA00022723"/>
    </source>
</evidence>
<feature type="compositionally biased region" description="Basic and acidic residues" evidence="17">
    <location>
        <begin position="47"/>
        <end position="59"/>
    </location>
</feature>
<feature type="region of interest" description="Disordered" evidence="17">
    <location>
        <begin position="300"/>
        <end position="322"/>
    </location>
</feature>
<keyword evidence="10" id="KW-0832">Ubl conjugation</keyword>
<reference evidence="19" key="2">
    <citation type="submission" date="2025-09" db="UniProtKB">
        <authorList>
            <consortium name="Ensembl"/>
        </authorList>
    </citation>
    <scope>IDENTIFICATION</scope>
</reference>
<feature type="region of interest" description="Disordered" evidence="17">
    <location>
        <begin position="671"/>
        <end position="723"/>
    </location>
</feature>
<evidence type="ECO:0000313" key="20">
    <source>
        <dbReference type="Proteomes" id="UP000261660"/>
    </source>
</evidence>
<feature type="compositionally biased region" description="Acidic residues" evidence="17">
    <location>
        <begin position="680"/>
        <end position="696"/>
    </location>
</feature>
<sequence length="1204" mass="130620">AIMDDSDQDFADLCSKLLKRVRKRPGESRQARREEQLQPSNQAVSGDKTRRNNRRHGETGSRSAETQPVSKDEGGDQPVSKDEGGDQPVSKGAGGDQPVSKGAGGDQPVSKGAGGDQPVDGPCINLTSQRVAQWPQVCDNQLHVFSFTSGLSSEPLDSDEALALRLQQELDREAAESRTVDLEEGGLFFCQICHRDLSHMTPEGRMQHLNRSGCLDENEQGAQALAPPPPPPPGVPECPICGKKFKSQKSRSAHLKRCSADLGVPPAVLLQAVPLLSSPSSLLSLPSPPLLSPPLLSPLPSSPLPSPSSPLPSPSSPLSSPPPLLSFPPPLLSSSLLSSSPPPLPSPPLLSSPLLSSPLLSYPPSSLLFVGKGRGKRKKGAAPRPPLLLLVQDANTALTRLQDRVSALLLQGRSPSPPTPTHCPSSLPGWSGAAPLWQKSTLQDGVIENDSDMFDSTFLISSCYVQTFSIYLLQERSRIEQMLNPSPFLLQVQFSKLASDLSSMVNNPQLSDVQLQVDSGDVFFAHSFMVYARCPLLAQMVHESGFGVQEEGVPAAQRVLISDVPGQAVLALLRYVYSAHCCVPAPLRPHVRELASSRFDLQELQQLCELHREDAAAEGDDEEDINNQTEQALVELLRSMWNEEDAEEEEEEIHEEKVNEEELEEIYEFAATQRKREGEQEGVEEEEERADEEEEEVFTKLTEPRRSVKNLKQNSQLKPDLSLDRSYSRLFSDSWGVYESSAVPSTVNSPSCRSHQRSHSASEPELTSPGRRHEEEEVERESDDREQEEAKMDANEADFMVMDEPPIAFNDSWGLDACAEANPPGCFSLRLEDSGGSSLQDQSTGPGKTPGSSSSTDCQPSPAALGARSPQSRGSVSNFPSSKAHSAQPCDQPTPETNSLLDSKIWDSWQEDQEEALPLSQRLLPSAQLKTPGTSNRPLTKRVRNIYVCSLTLMHHYGHFCPFGPMFPLHLVIILSVFGVRPLPKRQMILKLKEIHQYTHQLVHSDSDGEAPSVGGVAQVKPPPSRSSAAGSSRPASCAQTGDMVVQWLALSPHSEEVPGLNPCLSGLVALTPSSLSLRSNPELCVSSEGDSDSDGGISASQVASRLQDRLQAVRSFILSDSALYTQILQYQPVVLSQLQERLKAAGIRLGAAKLVDYLDSQCITFTTAKPGHSAPNRRRGKKAARGGGAGRKKVAEKNLTASI</sequence>
<comment type="subunit">
    <text evidence="15">Forms a heterodimer with SLX1A/GIYD1. Interacts with ERCC4/XPF; catalytic subunit of the ERCC4-ERCC1 endonuclease. Interacts with MUS81; catalytic subunit of the MUS81-EME1 endonuclease. Interacts with MSH2; component of the MSH2-MSH3 mismatch repair complex. Interacts with TERF2-TERF2IP. Interacts with PLK1 and SLX4IP.</text>
</comment>
<feature type="region of interest" description="Disordered" evidence="17">
    <location>
        <begin position="220"/>
        <end position="240"/>
    </location>
</feature>
<dbReference type="GO" id="GO:0000712">
    <property type="term" value="P:resolution of meiotic recombination intermediates"/>
    <property type="evidence" value="ECO:0007669"/>
    <property type="project" value="TreeGrafter"/>
</dbReference>
<dbReference type="GO" id="GO:0006260">
    <property type="term" value="P:DNA replication"/>
    <property type="evidence" value="ECO:0007669"/>
    <property type="project" value="InterPro"/>
</dbReference>
<feature type="region of interest" description="Disordered" evidence="17">
    <location>
        <begin position="18"/>
        <end position="124"/>
    </location>
</feature>
<dbReference type="InterPro" id="IPR018574">
    <property type="entry name" value="Structure-sp_endonuc_su_Slx4"/>
</dbReference>
<accession>A0A3Q3MEW4</accession>
<dbReference type="GO" id="GO:0033557">
    <property type="term" value="C:Slx1-Slx4 complex"/>
    <property type="evidence" value="ECO:0007669"/>
    <property type="project" value="InterPro"/>
</dbReference>
<dbReference type="GO" id="GO:0032206">
    <property type="term" value="P:positive regulation of telomere maintenance"/>
    <property type="evidence" value="ECO:0007669"/>
    <property type="project" value="UniProtKB-ARBA"/>
</dbReference>
<keyword evidence="12" id="KW-0234">DNA repair</keyword>
<dbReference type="STRING" id="56723.ENSLBEP00000018855"/>
<dbReference type="SMART" id="SM00225">
    <property type="entry name" value="BTB"/>
    <property type="match status" value="1"/>
</dbReference>
<feature type="region of interest" description="Disordered" evidence="17">
    <location>
        <begin position="824"/>
        <end position="897"/>
    </location>
</feature>
<feature type="compositionally biased region" description="Low complexity" evidence="17">
    <location>
        <begin position="843"/>
        <end position="856"/>
    </location>
</feature>
<evidence type="ECO:0000313" key="19">
    <source>
        <dbReference type="Ensembl" id="ENSLBEP00000018855.1"/>
    </source>
</evidence>
<feature type="region of interest" description="Disordered" evidence="17">
    <location>
        <begin position="1170"/>
        <end position="1204"/>
    </location>
</feature>
<dbReference type="Proteomes" id="UP000261660">
    <property type="component" value="Unplaced"/>
</dbReference>
<evidence type="ECO:0000256" key="14">
    <source>
        <dbReference type="ARBA" id="ARBA00029496"/>
    </source>
</evidence>
<feature type="compositionally biased region" description="Pro residues" evidence="17">
    <location>
        <begin position="226"/>
        <end position="236"/>
    </location>
</feature>
<feature type="region of interest" description="Disordered" evidence="17">
    <location>
        <begin position="740"/>
        <end position="806"/>
    </location>
</feature>
<feature type="compositionally biased region" description="Polar residues" evidence="17">
    <location>
        <begin position="742"/>
        <end position="753"/>
    </location>
</feature>
<feature type="compositionally biased region" description="Acidic residues" evidence="17">
    <location>
        <begin position="776"/>
        <end position="787"/>
    </location>
</feature>
<name>A0A3Q3MEW4_9LABR</name>
<keyword evidence="8" id="KW-0863">Zinc-finger</keyword>
<evidence type="ECO:0000256" key="12">
    <source>
        <dbReference type="ARBA" id="ARBA00023204"/>
    </source>
</evidence>
<feature type="region of interest" description="Disordered" evidence="17">
    <location>
        <begin position="643"/>
        <end position="662"/>
    </location>
</feature>
<evidence type="ECO:0000256" key="11">
    <source>
        <dbReference type="ARBA" id="ARBA00023172"/>
    </source>
</evidence>
<dbReference type="Pfam" id="PF00651">
    <property type="entry name" value="BTB"/>
    <property type="match status" value="1"/>
</dbReference>
<feature type="region of interest" description="Disordered" evidence="17">
    <location>
        <begin position="1003"/>
        <end position="1037"/>
    </location>
</feature>
<keyword evidence="20" id="KW-1185">Reference proteome</keyword>
<evidence type="ECO:0000256" key="4">
    <source>
        <dbReference type="ARBA" id="ARBA00022553"/>
    </source>
</evidence>